<evidence type="ECO:0000256" key="5">
    <source>
        <dbReference type="ARBA" id="ARBA00023136"/>
    </source>
</evidence>
<dbReference type="EMBL" id="JBHTLS010000005">
    <property type="protein sequence ID" value="MFD1103389.1"/>
    <property type="molecule type" value="Genomic_DNA"/>
</dbReference>
<evidence type="ECO:0000256" key="6">
    <source>
        <dbReference type="SAM" id="Phobius"/>
    </source>
</evidence>
<proteinExistence type="predicted"/>
<feature type="transmembrane region" description="Helical" evidence="6">
    <location>
        <begin position="296"/>
        <end position="318"/>
    </location>
</feature>
<dbReference type="Proteomes" id="UP001597203">
    <property type="component" value="Unassembled WGS sequence"/>
</dbReference>
<sequence>MWRNYLTVGLRSLLKSRTYAAINILGLATGMAACLIILLFVRNELTFDGWMGHADRTFQVQTYYTDPENGQQNNLQMAPYVAQAALRKDFPQIEASVHMLSAGPVVLRNGEASEVEDMQYVDGPLFDVLDLPLVRGDPRTALAKPGDLVLSESEAKRRFGDENPMGQTLTLISRGNSADYRVTGILKDLPKASHLKISMLARYDPVSFWAQLPDFLREYGWQSGWIYTRLKPGADVATINAQLPQWEKRNIPDQFFGGRRLNQGDDMDFALVNVRDVHLGKAQNGAMTPGNDRRSIVTFAIVALLILGMACVNFVNLATARASQRAREVALRKVLGANRRQLVLQFIGESILVSAVAMLVALALTELLLPLVSRFLDAELTLHYFGSGGLILPIVGLVLFVGVAGGAYPAFYLSRFQPARVLKANKSAADAEGSGRLRSALVVAQFAVSIGLIICTAVVYAQTIYARNSDPGYKREGLIQISGISRPQLNPVLDTMVAEIGKLDGVTAVGRTTIGINTKNSTNNGIIVPGRHDPINIGSYQVDTKFFDTMGIKLIAGRTFDINRPIDDATRPFPADPAAERAFAARGANAVINELAVRRLGFGSPQEAIGKQVRASLVQDEYGGSVPVTIIGVVRDSRFRSIRDPLDPIFFYYDRDNHNEMLVRYSGNPATVLARIEAVWKRLAPDVPFSARFGDDIVRDLYHAEESRAQAFAAFALLAVIVGCLGLFGLSAFTAQRRTKEIGIRKVLGASTGRIVQLLVWQFSRPVLIANIIAWPIAWWVMRDWLNGFDARITLTPLPFILAGGLALLIAVATIGAHSFRVARTNPIHALRYE</sequence>
<evidence type="ECO:0000313" key="9">
    <source>
        <dbReference type="EMBL" id="MFD1103389.1"/>
    </source>
</evidence>
<dbReference type="Pfam" id="PF02687">
    <property type="entry name" value="FtsX"/>
    <property type="match status" value="2"/>
</dbReference>
<dbReference type="PANTHER" id="PTHR30572:SF18">
    <property type="entry name" value="ABC-TYPE MACROLIDE FAMILY EXPORT SYSTEM PERMEASE COMPONENT 2"/>
    <property type="match status" value="1"/>
</dbReference>
<feature type="transmembrane region" description="Helical" evidence="6">
    <location>
        <begin position="755"/>
        <end position="778"/>
    </location>
</feature>
<dbReference type="PANTHER" id="PTHR30572">
    <property type="entry name" value="MEMBRANE COMPONENT OF TRANSPORTER-RELATED"/>
    <property type="match status" value="1"/>
</dbReference>
<dbReference type="InterPro" id="IPR003838">
    <property type="entry name" value="ABC3_permease_C"/>
</dbReference>
<feature type="transmembrane region" description="Helical" evidence="6">
    <location>
        <begin position="20"/>
        <end position="41"/>
    </location>
</feature>
<evidence type="ECO:0000256" key="3">
    <source>
        <dbReference type="ARBA" id="ARBA00022692"/>
    </source>
</evidence>
<keyword evidence="3 6" id="KW-0812">Transmembrane</keyword>
<feature type="domain" description="MacB-like periplasmic core" evidence="8">
    <location>
        <begin position="21"/>
        <end position="244"/>
    </location>
</feature>
<feature type="domain" description="MacB-like periplasmic core" evidence="8">
    <location>
        <begin position="447"/>
        <end position="638"/>
    </location>
</feature>
<feature type="domain" description="ABC3 transporter permease C-terminal" evidence="7">
    <location>
        <begin position="714"/>
        <end position="827"/>
    </location>
</feature>
<dbReference type="RefSeq" id="WP_380908273.1">
    <property type="nucleotide sequence ID" value="NZ_JBHTLS010000005.1"/>
</dbReference>
<keyword evidence="2" id="KW-1003">Cell membrane</keyword>
<comment type="caution">
    <text evidence="9">The sequence shown here is derived from an EMBL/GenBank/DDBJ whole genome shotgun (WGS) entry which is preliminary data.</text>
</comment>
<evidence type="ECO:0000259" key="7">
    <source>
        <dbReference type="Pfam" id="PF02687"/>
    </source>
</evidence>
<evidence type="ECO:0000256" key="4">
    <source>
        <dbReference type="ARBA" id="ARBA00022989"/>
    </source>
</evidence>
<evidence type="ECO:0000259" key="8">
    <source>
        <dbReference type="Pfam" id="PF12704"/>
    </source>
</evidence>
<gene>
    <name evidence="9" type="ORF">ACFQ24_00465</name>
</gene>
<feature type="transmembrane region" description="Helical" evidence="6">
    <location>
        <begin position="798"/>
        <end position="817"/>
    </location>
</feature>
<comment type="subcellular location">
    <subcellularLocation>
        <location evidence="1">Cell membrane</location>
        <topology evidence="1">Multi-pass membrane protein</topology>
    </subcellularLocation>
</comment>
<protein>
    <submittedName>
        <fullName evidence="9">ABC transporter permease</fullName>
    </submittedName>
</protein>
<feature type="transmembrane region" description="Helical" evidence="6">
    <location>
        <begin position="440"/>
        <end position="461"/>
    </location>
</feature>
<evidence type="ECO:0000256" key="2">
    <source>
        <dbReference type="ARBA" id="ARBA00022475"/>
    </source>
</evidence>
<evidence type="ECO:0000256" key="1">
    <source>
        <dbReference type="ARBA" id="ARBA00004651"/>
    </source>
</evidence>
<keyword evidence="10" id="KW-1185">Reference proteome</keyword>
<evidence type="ECO:0000313" key="10">
    <source>
        <dbReference type="Proteomes" id="UP001597203"/>
    </source>
</evidence>
<feature type="transmembrane region" description="Helical" evidence="6">
    <location>
        <begin position="384"/>
        <end position="413"/>
    </location>
</feature>
<dbReference type="PROSITE" id="PS51257">
    <property type="entry name" value="PROKAR_LIPOPROTEIN"/>
    <property type="match status" value="1"/>
</dbReference>
<accession>A0ABW3NW77</accession>
<dbReference type="InterPro" id="IPR025857">
    <property type="entry name" value="MacB_PCD"/>
</dbReference>
<dbReference type="InterPro" id="IPR050250">
    <property type="entry name" value="Macrolide_Exporter_MacB"/>
</dbReference>
<reference evidence="10" key="1">
    <citation type="journal article" date="2019" name="Int. J. Syst. Evol. Microbiol.">
        <title>The Global Catalogue of Microorganisms (GCM) 10K type strain sequencing project: providing services to taxonomists for standard genome sequencing and annotation.</title>
        <authorList>
            <consortium name="The Broad Institute Genomics Platform"/>
            <consortium name="The Broad Institute Genome Sequencing Center for Infectious Disease"/>
            <person name="Wu L."/>
            <person name="Ma J."/>
        </authorList>
    </citation>
    <scope>NUCLEOTIDE SEQUENCE [LARGE SCALE GENOMIC DNA]</scope>
    <source>
        <strain evidence="10">CCUG 54329</strain>
    </source>
</reference>
<feature type="transmembrane region" description="Helical" evidence="6">
    <location>
        <begin position="711"/>
        <end position="734"/>
    </location>
</feature>
<organism evidence="9 10">
    <name type="scientific">Sphingobium olei</name>
    <dbReference type="NCBI Taxonomy" id="420955"/>
    <lineage>
        <taxon>Bacteria</taxon>
        <taxon>Pseudomonadati</taxon>
        <taxon>Pseudomonadota</taxon>
        <taxon>Alphaproteobacteria</taxon>
        <taxon>Sphingomonadales</taxon>
        <taxon>Sphingomonadaceae</taxon>
        <taxon>Sphingobium</taxon>
    </lineage>
</organism>
<keyword evidence="4 6" id="KW-1133">Transmembrane helix</keyword>
<feature type="domain" description="ABC3 transporter permease C-terminal" evidence="7">
    <location>
        <begin position="301"/>
        <end position="418"/>
    </location>
</feature>
<feature type="transmembrane region" description="Helical" evidence="6">
    <location>
        <begin position="342"/>
        <end position="364"/>
    </location>
</feature>
<dbReference type="Pfam" id="PF12704">
    <property type="entry name" value="MacB_PCD"/>
    <property type="match status" value="2"/>
</dbReference>
<name>A0ABW3NW77_9SPHN</name>
<keyword evidence="5 6" id="KW-0472">Membrane</keyword>